<dbReference type="RefSeq" id="XP_005827600.1">
    <property type="nucleotide sequence ID" value="XM_005827543.1"/>
</dbReference>
<evidence type="ECO:0000313" key="7">
    <source>
        <dbReference type="Proteomes" id="UP000011087"/>
    </source>
</evidence>
<evidence type="ECO:0000256" key="1">
    <source>
        <dbReference type="ARBA" id="ARBA00023186"/>
    </source>
</evidence>
<dbReference type="GeneID" id="17297249"/>
<keyword evidence="3" id="KW-0472">Membrane</keyword>
<dbReference type="PANTHER" id="PTHR44360">
    <property type="entry name" value="DNAJ HOMOLOG SUBFAMILY B MEMBER 9"/>
    <property type="match status" value="1"/>
</dbReference>
<dbReference type="PaxDb" id="55529-EKX40620"/>
<dbReference type="eggNOG" id="KOG0714">
    <property type="taxonomic scope" value="Eukaryota"/>
</dbReference>
<dbReference type="EMBL" id="JH993030">
    <property type="protein sequence ID" value="EKX40620.1"/>
    <property type="molecule type" value="Genomic_DNA"/>
</dbReference>
<feature type="transmembrane region" description="Helical" evidence="3">
    <location>
        <begin position="275"/>
        <end position="296"/>
    </location>
</feature>
<dbReference type="InterPro" id="IPR051948">
    <property type="entry name" value="Hsp70_co-chaperone_J-domain"/>
</dbReference>
<evidence type="ECO:0000256" key="2">
    <source>
        <dbReference type="SAM" id="MobiDB-lite"/>
    </source>
</evidence>
<protein>
    <recommendedName>
        <fullName evidence="4">J domain-containing protein</fullName>
    </recommendedName>
</protein>
<dbReference type="GO" id="GO:0005783">
    <property type="term" value="C:endoplasmic reticulum"/>
    <property type="evidence" value="ECO:0007669"/>
    <property type="project" value="TreeGrafter"/>
</dbReference>
<proteinExistence type="predicted"/>
<dbReference type="Proteomes" id="UP000011087">
    <property type="component" value="Unassembled WGS sequence"/>
</dbReference>
<feature type="region of interest" description="Disordered" evidence="2">
    <location>
        <begin position="1"/>
        <end position="20"/>
    </location>
</feature>
<dbReference type="HOGENOM" id="CLU_881240_0_0_1"/>
<dbReference type="Pfam" id="PF00226">
    <property type="entry name" value="DnaJ"/>
    <property type="match status" value="1"/>
</dbReference>
<dbReference type="AlphaFoldDB" id="L1IXQ2"/>
<gene>
    <name evidence="5" type="ORF">GUITHDRAFT_113407</name>
</gene>
<keyword evidence="7" id="KW-1185">Reference proteome</keyword>
<evidence type="ECO:0000313" key="5">
    <source>
        <dbReference type="EMBL" id="EKX40620.1"/>
    </source>
</evidence>
<dbReference type="SUPFAM" id="SSF46565">
    <property type="entry name" value="Chaperone J-domain"/>
    <property type="match status" value="1"/>
</dbReference>
<dbReference type="CDD" id="cd06257">
    <property type="entry name" value="DnaJ"/>
    <property type="match status" value="1"/>
</dbReference>
<dbReference type="InterPro" id="IPR036869">
    <property type="entry name" value="J_dom_sf"/>
</dbReference>
<dbReference type="OrthoDB" id="66964at2759"/>
<keyword evidence="3" id="KW-0812">Transmembrane</keyword>
<accession>L1IXQ2</accession>
<dbReference type="EnsemblProtists" id="EKX40620">
    <property type="protein sequence ID" value="EKX40620"/>
    <property type="gene ID" value="GUITHDRAFT_113407"/>
</dbReference>
<dbReference type="GO" id="GO:0051787">
    <property type="term" value="F:misfolded protein binding"/>
    <property type="evidence" value="ECO:0007669"/>
    <property type="project" value="TreeGrafter"/>
</dbReference>
<evidence type="ECO:0000259" key="4">
    <source>
        <dbReference type="PROSITE" id="PS50076"/>
    </source>
</evidence>
<keyword evidence="1" id="KW-0143">Chaperone</keyword>
<evidence type="ECO:0000256" key="3">
    <source>
        <dbReference type="SAM" id="Phobius"/>
    </source>
</evidence>
<dbReference type="SMART" id="SM00271">
    <property type="entry name" value="DnaJ"/>
    <property type="match status" value="1"/>
</dbReference>
<dbReference type="KEGG" id="gtt:GUITHDRAFT_113407"/>
<evidence type="ECO:0000313" key="6">
    <source>
        <dbReference type="EnsemblProtists" id="EKX40620"/>
    </source>
</evidence>
<sequence length="316" mass="34367">MASTTRPPDINQDENGGEATKKNYYEILGVDKDVSGGSKGGLPACTELTGGADAQIKKAYKKLAIKLHPDKNIHDPQAQQKFALLNEAYTVLSDPEKRKEYDEGIAEQDVGGQETTNGMEETCSSTLVAFFSILGSFFPADLFVQSSFYLKHTELLIDPAPSRLPKAHLGIYGFLDGTIVDHSNTVSADRDGQQVCAAPIVPETAVAYWAVASDCCSPGIITCAGWKEKWEQGVNCIYSTIATVSGGTEVVSPVALVWTKNAADKIRRMYEVPAWIWLVCVTCLWPLLTLLGWAILSLGACFCQESCWSDLNIIED</sequence>
<feature type="domain" description="J" evidence="4">
    <location>
        <begin position="23"/>
        <end position="105"/>
    </location>
</feature>
<dbReference type="PANTHER" id="PTHR44360:SF1">
    <property type="entry name" value="DNAJ HOMOLOG SUBFAMILY B MEMBER 9"/>
    <property type="match status" value="1"/>
</dbReference>
<organism evidence="5">
    <name type="scientific">Guillardia theta (strain CCMP2712)</name>
    <name type="common">Cryptophyte</name>
    <dbReference type="NCBI Taxonomy" id="905079"/>
    <lineage>
        <taxon>Eukaryota</taxon>
        <taxon>Cryptophyceae</taxon>
        <taxon>Pyrenomonadales</taxon>
        <taxon>Geminigeraceae</taxon>
        <taxon>Guillardia</taxon>
    </lineage>
</organism>
<dbReference type="STRING" id="905079.L1IXQ2"/>
<dbReference type="GO" id="GO:0036503">
    <property type="term" value="P:ERAD pathway"/>
    <property type="evidence" value="ECO:0007669"/>
    <property type="project" value="TreeGrafter"/>
</dbReference>
<dbReference type="GO" id="GO:0051087">
    <property type="term" value="F:protein-folding chaperone binding"/>
    <property type="evidence" value="ECO:0007669"/>
    <property type="project" value="TreeGrafter"/>
</dbReference>
<dbReference type="PROSITE" id="PS50076">
    <property type="entry name" value="DNAJ_2"/>
    <property type="match status" value="1"/>
</dbReference>
<dbReference type="PRINTS" id="PR00625">
    <property type="entry name" value="JDOMAIN"/>
</dbReference>
<name>L1IXQ2_GUITC</name>
<reference evidence="5 7" key="1">
    <citation type="journal article" date="2012" name="Nature">
        <title>Algal genomes reveal evolutionary mosaicism and the fate of nucleomorphs.</title>
        <authorList>
            <consortium name="DOE Joint Genome Institute"/>
            <person name="Curtis B.A."/>
            <person name="Tanifuji G."/>
            <person name="Burki F."/>
            <person name="Gruber A."/>
            <person name="Irimia M."/>
            <person name="Maruyama S."/>
            <person name="Arias M.C."/>
            <person name="Ball S.G."/>
            <person name="Gile G.H."/>
            <person name="Hirakawa Y."/>
            <person name="Hopkins J.F."/>
            <person name="Kuo A."/>
            <person name="Rensing S.A."/>
            <person name="Schmutz J."/>
            <person name="Symeonidi A."/>
            <person name="Elias M."/>
            <person name="Eveleigh R.J."/>
            <person name="Herman E.K."/>
            <person name="Klute M.J."/>
            <person name="Nakayama T."/>
            <person name="Obornik M."/>
            <person name="Reyes-Prieto A."/>
            <person name="Armbrust E.V."/>
            <person name="Aves S.J."/>
            <person name="Beiko R.G."/>
            <person name="Coutinho P."/>
            <person name="Dacks J.B."/>
            <person name="Durnford D.G."/>
            <person name="Fast N.M."/>
            <person name="Green B.R."/>
            <person name="Grisdale C.J."/>
            <person name="Hempel F."/>
            <person name="Henrissat B."/>
            <person name="Hoppner M.P."/>
            <person name="Ishida K."/>
            <person name="Kim E."/>
            <person name="Koreny L."/>
            <person name="Kroth P.G."/>
            <person name="Liu Y."/>
            <person name="Malik S.B."/>
            <person name="Maier U.G."/>
            <person name="McRose D."/>
            <person name="Mock T."/>
            <person name="Neilson J.A."/>
            <person name="Onodera N.T."/>
            <person name="Poole A.M."/>
            <person name="Pritham E.J."/>
            <person name="Richards T.A."/>
            <person name="Rocap G."/>
            <person name="Roy S.W."/>
            <person name="Sarai C."/>
            <person name="Schaack S."/>
            <person name="Shirato S."/>
            <person name="Slamovits C.H."/>
            <person name="Spencer D.F."/>
            <person name="Suzuki S."/>
            <person name="Worden A.Z."/>
            <person name="Zauner S."/>
            <person name="Barry K."/>
            <person name="Bell C."/>
            <person name="Bharti A.K."/>
            <person name="Crow J.A."/>
            <person name="Grimwood J."/>
            <person name="Kramer R."/>
            <person name="Lindquist E."/>
            <person name="Lucas S."/>
            <person name="Salamov A."/>
            <person name="McFadden G.I."/>
            <person name="Lane C.E."/>
            <person name="Keeling P.J."/>
            <person name="Gray M.W."/>
            <person name="Grigoriev I.V."/>
            <person name="Archibald J.M."/>
        </authorList>
    </citation>
    <scope>NUCLEOTIDE SEQUENCE</scope>
    <source>
        <strain evidence="5 7">CCMP2712</strain>
    </source>
</reference>
<dbReference type="Gene3D" id="1.10.287.110">
    <property type="entry name" value="DnaJ domain"/>
    <property type="match status" value="1"/>
</dbReference>
<keyword evidence="3" id="KW-1133">Transmembrane helix</keyword>
<reference evidence="7" key="2">
    <citation type="submission" date="2012-11" db="EMBL/GenBank/DDBJ databases">
        <authorList>
            <person name="Kuo A."/>
            <person name="Curtis B.A."/>
            <person name="Tanifuji G."/>
            <person name="Burki F."/>
            <person name="Gruber A."/>
            <person name="Irimia M."/>
            <person name="Maruyama S."/>
            <person name="Arias M.C."/>
            <person name="Ball S.G."/>
            <person name="Gile G.H."/>
            <person name="Hirakawa Y."/>
            <person name="Hopkins J.F."/>
            <person name="Rensing S.A."/>
            <person name="Schmutz J."/>
            <person name="Symeonidi A."/>
            <person name="Elias M."/>
            <person name="Eveleigh R.J."/>
            <person name="Herman E.K."/>
            <person name="Klute M.J."/>
            <person name="Nakayama T."/>
            <person name="Obornik M."/>
            <person name="Reyes-Prieto A."/>
            <person name="Armbrust E.V."/>
            <person name="Aves S.J."/>
            <person name="Beiko R.G."/>
            <person name="Coutinho P."/>
            <person name="Dacks J.B."/>
            <person name="Durnford D.G."/>
            <person name="Fast N.M."/>
            <person name="Green B.R."/>
            <person name="Grisdale C."/>
            <person name="Hempe F."/>
            <person name="Henrissat B."/>
            <person name="Hoppner M.P."/>
            <person name="Ishida K.-I."/>
            <person name="Kim E."/>
            <person name="Koreny L."/>
            <person name="Kroth P.G."/>
            <person name="Liu Y."/>
            <person name="Malik S.-B."/>
            <person name="Maier U.G."/>
            <person name="McRose D."/>
            <person name="Mock T."/>
            <person name="Neilson J.A."/>
            <person name="Onodera N.T."/>
            <person name="Poole A.M."/>
            <person name="Pritham E.J."/>
            <person name="Richards T.A."/>
            <person name="Rocap G."/>
            <person name="Roy S.W."/>
            <person name="Sarai C."/>
            <person name="Schaack S."/>
            <person name="Shirato S."/>
            <person name="Slamovits C.H."/>
            <person name="Spencer D.F."/>
            <person name="Suzuki S."/>
            <person name="Worden A.Z."/>
            <person name="Zauner S."/>
            <person name="Barry K."/>
            <person name="Bell C."/>
            <person name="Bharti A.K."/>
            <person name="Crow J.A."/>
            <person name="Grimwood J."/>
            <person name="Kramer R."/>
            <person name="Lindquist E."/>
            <person name="Lucas S."/>
            <person name="Salamov A."/>
            <person name="McFadden G.I."/>
            <person name="Lane C.E."/>
            <person name="Keeling P.J."/>
            <person name="Gray M.W."/>
            <person name="Grigoriev I.V."/>
            <person name="Archibald J.M."/>
        </authorList>
    </citation>
    <scope>NUCLEOTIDE SEQUENCE</scope>
    <source>
        <strain evidence="7">CCMP2712</strain>
    </source>
</reference>
<reference evidence="6" key="3">
    <citation type="submission" date="2015-06" db="UniProtKB">
        <authorList>
            <consortium name="EnsemblProtists"/>
        </authorList>
    </citation>
    <scope>IDENTIFICATION</scope>
</reference>
<dbReference type="InterPro" id="IPR001623">
    <property type="entry name" value="DnaJ_domain"/>
</dbReference>